<keyword evidence="1" id="KW-0723">Serine/threonine-protein kinase</keyword>
<protein>
    <submittedName>
        <fullName evidence="3">ATP-binding protein</fullName>
    </submittedName>
</protein>
<dbReference type="InterPro" id="IPR003594">
    <property type="entry name" value="HATPase_dom"/>
</dbReference>
<keyword evidence="1" id="KW-0808">Transferase</keyword>
<keyword evidence="3" id="KW-0067">ATP-binding</keyword>
<accession>A0A6G7MAG5</accession>
<dbReference type="EMBL" id="MT109185">
    <property type="protein sequence ID" value="QIJ31410.1"/>
    <property type="molecule type" value="Genomic_DNA"/>
</dbReference>
<dbReference type="SUPFAM" id="SSF55874">
    <property type="entry name" value="ATPase domain of HSP90 chaperone/DNA topoisomerase II/histidine kinase"/>
    <property type="match status" value="1"/>
</dbReference>
<dbReference type="AlphaFoldDB" id="A0A6G7MAG5"/>
<evidence type="ECO:0000259" key="2">
    <source>
        <dbReference type="Pfam" id="PF13581"/>
    </source>
</evidence>
<keyword evidence="1" id="KW-0418">Kinase</keyword>
<dbReference type="InterPro" id="IPR036890">
    <property type="entry name" value="HATPase_C_sf"/>
</dbReference>
<proteinExistence type="predicted"/>
<sequence length="147" mass="16373">MSQADQLFPDGAHELYTCQIPSRLESREEVIQAVLDAAAERGFQVDPHFDRLCLDEALINAITHGNANDPSKRVTVRVFCSQAAWGVEVADEGAGFDWRGWLDYVRDGLDVSRTSGRGLAIILGAATKVQFLDEGRRLRMIWQHDSS</sequence>
<organism evidence="3">
    <name type="scientific">uncultured organism</name>
    <dbReference type="NCBI Taxonomy" id="155900"/>
    <lineage>
        <taxon>unclassified sequences</taxon>
        <taxon>environmental samples</taxon>
    </lineage>
</organism>
<evidence type="ECO:0000313" key="3">
    <source>
        <dbReference type="EMBL" id="QIJ31410.1"/>
    </source>
</evidence>
<feature type="domain" description="Histidine kinase/HSP90-like ATPase" evidence="2">
    <location>
        <begin position="21"/>
        <end position="142"/>
    </location>
</feature>
<dbReference type="InterPro" id="IPR050267">
    <property type="entry name" value="Anti-sigma-factor_SerPK"/>
</dbReference>
<dbReference type="Pfam" id="PF13581">
    <property type="entry name" value="HATPase_c_2"/>
    <property type="match status" value="1"/>
</dbReference>
<dbReference type="GO" id="GO:0004674">
    <property type="term" value="F:protein serine/threonine kinase activity"/>
    <property type="evidence" value="ECO:0007669"/>
    <property type="project" value="UniProtKB-KW"/>
</dbReference>
<name>A0A6G7MAG5_9ZZZZ</name>
<dbReference type="Gene3D" id="3.30.565.10">
    <property type="entry name" value="Histidine kinase-like ATPase, C-terminal domain"/>
    <property type="match status" value="1"/>
</dbReference>
<dbReference type="PANTHER" id="PTHR35526:SF3">
    <property type="entry name" value="ANTI-SIGMA-F FACTOR RSBW"/>
    <property type="match status" value="1"/>
</dbReference>
<evidence type="ECO:0000256" key="1">
    <source>
        <dbReference type="ARBA" id="ARBA00022527"/>
    </source>
</evidence>
<keyword evidence="3" id="KW-0547">Nucleotide-binding</keyword>
<dbReference type="CDD" id="cd16936">
    <property type="entry name" value="HATPase_RsbW-like"/>
    <property type="match status" value="1"/>
</dbReference>
<dbReference type="PANTHER" id="PTHR35526">
    <property type="entry name" value="ANTI-SIGMA-F FACTOR RSBW-RELATED"/>
    <property type="match status" value="1"/>
</dbReference>
<reference evidence="3" key="1">
    <citation type="submission" date="2020-02" db="EMBL/GenBank/DDBJ databases">
        <authorList>
            <person name="Sanka Loganathachetti D."/>
            <person name="Muthuraman S."/>
        </authorList>
    </citation>
    <scope>NUCLEOTIDE SEQUENCE</scope>
</reference>
<dbReference type="GO" id="GO:0005524">
    <property type="term" value="F:ATP binding"/>
    <property type="evidence" value="ECO:0007669"/>
    <property type="project" value="UniProtKB-KW"/>
</dbReference>